<dbReference type="AlphaFoldDB" id="A0A699KTT5"/>
<gene>
    <name evidence="4" type="ORF">Tci_682483</name>
</gene>
<evidence type="ECO:0000313" key="4">
    <source>
        <dbReference type="EMBL" id="GFB10512.1"/>
    </source>
</evidence>
<keyword evidence="1" id="KW-0863">Zinc-finger</keyword>
<keyword evidence="1" id="KW-0479">Metal-binding</keyword>
<reference evidence="4" key="1">
    <citation type="journal article" date="2019" name="Sci. Rep.">
        <title>Draft genome of Tanacetum cinerariifolium, the natural source of mosquito coil.</title>
        <authorList>
            <person name="Yamashiro T."/>
            <person name="Shiraishi A."/>
            <person name="Satake H."/>
            <person name="Nakayama K."/>
        </authorList>
    </citation>
    <scope>NUCLEOTIDE SEQUENCE</scope>
</reference>
<dbReference type="InterPro" id="IPR032567">
    <property type="entry name" value="RTL1-rel"/>
</dbReference>
<name>A0A699KTT5_TANCI</name>
<comment type="caution">
    <text evidence="4">The sequence shown here is derived from an EMBL/GenBank/DDBJ whole genome shotgun (WGS) entry which is preliminary data.</text>
</comment>
<dbReference type="Gene3D" id="4.10.60.10">
    <property type="entry name" value="Zinc finger, CCHC-type"/>
    <property type="match status" value="1"/>
</dbReference>
<accession>A0A699KTT5</accession>
<dbReference type="SMART" id="SM00343">
    <property type="entry name" value="ZnF_C2HC"/>
    <property type="match status" value="2"/>
</dbReference>
<dbReference type="Pfam" id="PF00098">
    <property type="entry name" value="zf-CCHC"/>
    <property type="match status" value="1"/>
</dbReference>
<dbReference type="Gene3D" id="2.40.70.10">
    <property type="entry name" value="Acid Proteases"/>
    <property type="match status" value="1"/>
</dbReference>
<dbReference type="SUPFAM" id="SSF57756">
    <property type="entry name" value="Retrovirus zinc finger-like domains"/>
    <property type="match status" value="1"/>
</dbReference>
<feature type="domain" description="CCHC-type" evidence="3">
    <location>
        <begin position="86"/>
        <end position="101"/>
    </location>
</feature>
<dbReference type="EMBL" id="BKCJ010553072">
    <property type="protein sequence ID" value="GFB10512.1"/>
    <property type="molecule type" value="Genomic_DNA"/>
</dbReference>
<dbReference type="PANTHER" id="PTHR15503">
    <property type="entry name" value="LDOC1 RELATED"/>
    <property type="match status" value="1"/>
</dbReference>
<dbReference type="GO" id="GO:0008270">
    <property type="term" value="F:zinc ion binding"/>
    <property type="evidence" value="ECO:0007669"/>
    <property type="project" value="UniProtKB-KW"/>
</dbReference>
<evidence type="ECO:0000259" key="3">
    <source>
        <dbReference type="PROSITE" id="PS50158"/>
    </source>
</evidence>
<protein>
    <recommendedName>
        <fullName evidence="3">CCHC-type domain-containing protein</fullName>
    </recommendedName>
</protein>
<dbReference type="GO" id="GO:0003676">
    <property type="term" value="F:nucleic acid binding"/>
    <property type="evidence" value="ECO:0007669"/>
    <property type="project" value="InterPro"/>
</dbReference>
<proteinExistence type="predicted"/>
<feature type="region of interest" description="Disordered" evidence="2">
    <location>
        <begin position="98"/>
        <end position="120"/>
    </location>
</feature>
<evidence type="ECO:0000256" key="1">
    <source>
        <dbReference type="PROSITE-ProRule" id="PRU00047"/>
    </source>
</evidence>
<keyword evidence="1" id="KW-0862">Zinc</keyword>
<dbReference type="Pfam" id="PF08284">
    <property type="entry name" value="RVP_2"/>
    <property type="match status" value="1"/>
</dbReference>
<evidence type="ECO:0000256" key="2">
    <source>
        <dbReference type="SAM" id="MobiDB-lite"/>
    </source>
</evidence>
<dbReference type="PROSITE" id="PS50158">
    <property type="entry name" value="ZF_CCHC"/>
    <property type="match status" value="1"/>
</dbReference>
<sequence>MRFQELVLLCTRMVPDEEDMDERFVGEKGVCWVSPYYNKCRLHHEGSCIVRCGNCKRVGRMTRDCTDDVAPNTQRAAGSNQPGIVCYKCGRPRHFKKDCTKSRNQNQENKTGNKTENKTGSIKATTKAYAIRGGANPDSNVITGTFLLNNYYASMLFDSGANRSFVSSTFSALLDVAPSILETSYAVELANERVSQENFILKACMLGLLGHPFDIDLMPVKLGSFDIIIGMD</sequence>
<dbReference type="PANTHER" id="PTHR15503:SF45">
    <property type="entry name" value="RNA-DIRECTED DNA POLYMERASE HOMOLOG"/>
    <property type="match status" value="1"/>
</dbReference>
<organism evidence="4">
    <name type="scientific">Tanacetum cinerariifolium</name>
    <name type="common">Dalmatian daisy</name>
    <name type="synonym">Chrysanthemum cinerariifolium</name>
    <dbReference type="NCBI Taxonomy" id="118510"/>
    <lineage>
        <taxon>Eukaryota</taxon>
        <taxon>Viridiplantae</taxon>
        <taxon>Streptophyta</taxon>
        <taxon>Embryophyta</taxon>
        <taxon>Tracheophyta</taxon>
        <taxon>Spermatophyta</taxon>
        <taxon>Magnoliopsida</taxon>
        <taxon>eudicotyledons</taxon>
        <taxon>Gunneridae</taxon>
        <taxon>Pentapetalae</taxon>
        <taxon>asterids</taxon>
        <taxon>campanulids</taxon>
        <taxon>Asterales</taxon>
        <taxon>Asteraceae</taxon>
        <taxon>Asteroideae</taxon>
        <taxon>Anthemideae</taxon>
        <taxon>Anthemidinae</taxon>
        <taxon>Tanacetum</taxon>
    </lineage>
</organism>
<dbReference type="CDD" id="cd00303">
    <property type="entry name" value="retropepsin_like"/>
    <property type="match status" value="1"/>
</dbReference>
<dbReference type="InterPro" id="IPR021109">
    <property type="entry name" value="Peptidase_aspartic_dom_sf"/>
</dbReference>
<dbReference type="InterPro" id="IPR001878">
    <property type="entry name" value="Znf_CCHC"/>
</dbReference>
<dbReference type="InterPro" id="IPR036875">
    <property type="entry name" value="Znf_CCHC_sf"/>
</dbReference>